<name>A0ABX1HEX2_9BACT</name>
<organism evidence="5 6">
    <name type="scientific">Hymenobacter artigasi</name>
    <dbReference type="NCBI Taxonomy" id="2719616"/>
    <lineage>
        <taxon>Bacteria</taxon>
        <taxon>Pseudomonadati</taxon>
        <taxon>Bacteroidota</taxon>
        <taxon>Cytophagia</taxon>
        <taxon>Cytophagales</taxon>
        <taxon>Hymenobacteraceae</taxon>
        <taxon>Hymenobacter</taxon>
    </lineage>
</organism>
<dbReference type="PANTHER" id="PTHR30290">
    <property type="entry name" value="PERIPLASMIC BINDING COMPONENT OF ABC TRANSPORTER"/>
    <property type="match status" value="1"/>
</dbReference>
<dbReference type="EMBL" id="JAAVTK010000003">
    <property type="protein sequence ID" value="NKI88779.1"/>
    <property type="molecule type" value="Genomic_DNA"/>
</dbReference>
<feature type="domain" description="Solute-binding protein family 5" evidence="4">
    <location>
        <begin position="29"/>
        <end position="436"/>
    </location>
</feature>
<gene>
    <name evidence="5" type="ORF">HBN54_001372</name>
</gene>
<dbReference type="InterPro" id="IPR030678">
    <property type="entry name" value="Peptide/Ni-bd"/>
</dbReference>
<evidence type="ECO:0000313" key="5">
    <source>
        <dbReference type="EMBL" id="NKI88779.1"/>
    </source>
</evidence>
<proteinExistence type="inferred from homology"/>
<dbReference type="RefSeq" id="WP_168672408.1">
    <property type="nucleotide sequence ID" value="NZ_JAAVTK010000003.1"/>
</dbReference>
<dbReference type="PIRSF" id="PIRSF002741">
    <property type="entry name" value="MppA"/>
    <property type="match status" value="1"/>
</dbReference>
<dbReference type="Gene3D" id="3.40.190.10">
    <property type="entry name" value="Periplasmic binding protein-like II"/>
    <property type="match status" value="1"/>
</dbReference>
<protein>
    <submittedName>
        <fullName evidence="5">Peptide/nickel transport system substrate-binding protein</fullName>
    </submittedName>
</protein>
<keyword evidence="3" id="KW-0732">Signal</keyword>
<dbReference type="InterPro" id="IPR000914">
    <property type="entry name" value="SBP_5_dom"/>
</dbReference>
<comment type="caution">
    <text evidence="5">The sequence shown here is derived from an EMBL/GenBank/DDBJ whole genome shotgun (WGS) entry which is preliminary data.</text>
</comment>
<evidence type="ECO:0000259" key="4">
    <source>
        <dbReference type="Pfam" id="PF00496"/>
    </source>
</evidence>
<dbReference type="Gene3D" id="3.10.105.10">
    <property type="entry name" value="Dipeptide-binding Protein, Domain 3"/>
    <property type="match status" value="1"/>
</dbReference>
<evidence type="ECO:0000256" key="2">
    <source>
        <dbReference type="ARBA" id="ARBA00022448"/>
    </source>
</evidence>
<dbReference type="PANTHER" id="PTHR30290:SF9">
    <property type="entry name" value="OLIGOPEPTIDE-BINDING PROTEIN APPA"/>
    <property type="match status" value="1"/>
</dbReference>
<sequence>MALTNQAAIEVNNLLHLSLIQANLTNHQYVPALAAALPEVRLVGDSLMHITYELRPVAAWDDGRPILGSDVAFTVKLMFCPGLPNEVVRNQYHFIKAVITDPATPRRFTIVCRGQAPEYVKATGDFCILPAATLDPAGRLSRFTLAELQHRAPTAPADTALQALARQYQQGYAGHPPGQLPGCGPYELVTWEKDRFLHLRRKSHWWADQLHPAPLMLRAKPQQLEYVIIPDVATAILALRRGELDVFPQMPAREFERLRTAPATRAALQFYTTDSYNVVTAGFNTSRPVLADAATRRALSRCFDAGRLMKATQLGAGQRTVGFISPSDTANYNRALALIPFDPIQAAALLRQGGWRRAAAPTAGWFRPGPAGTSQQLRLTMRYRAGDPLLTTIALQFQAATAPLDIPVSLLPTEAGSFSEVLRVGDFDMYAQVLKGNPFMFNFTPFLHSKGIGVGNFTRFTTPASDRLIEAIATASSNASRQRLLRQFQALMQQEMPMVPLFFLPSRTVADKRLSGLNVGSLKPGYLATTIVRAARATPAP</sequence>
<dbReference type="Proteomes" id="UP000717634">
    <property type="component" value="Unassembled WGS sequence"/>
</dbReference>
<evidence type="ECO:0000256" key="3">
    <source>
        <dbReference type="ARBA" id="ARBA00022729"/>
    </source>
</evidence>
<reference evidence="5 6" key="1">
    <citation type="submission" date="2020-03" db="EMBL/GenBank/DDBJ databases">
        <title>Genomic Encyclopedia of Type Strains, Phase IV (KMG-V): Genome sequencing to study the core and pangenomes of soil and plant-associated prokaryotes.</title>
        <authorList>
            <person name="Whitman W."/>
        </authorList>
    </citation>
    <scope>NUCLEOTIDE SEQUENCE [LARGE SCALE GENOMIC DNA]</scope>
    <source>
        <strain evidence="5 6">1B</strain>
    </source>
</reference>
<comment type="similarity">
    <text evidence="1">Belongs to the bacterial solute-binding protein 5 family.</text>
</comment>
<dbReference type="CDD" id="cd00995">
    <property type="entry name" value="PBP2_NikA_DppA_OppA_like"/>
    <property type="match status" value="1"/>
</dbReference>
<dbReference type="Pfam" id="PF00496">
    <property type="entry name" value="SBP_bac_5"/>
    <property type="match status" value="1"/>
</dbReference>
<keyword evidence="2" id="KW-0813">Transport</keyword>
<evidence type="ECO:0000313" key="6">
    <source>
        <dbReference type="Proteomes" id="UP000717634"/>
    </source>
</evidence>
<evidence type="ECO:0000256" key="1">
    <source>
        <dbReference type="ARBA" id="ARBA00005695"/>
    </source>
</evidence>
<keyword evidence="6" id="KW-1185">Reference proteome</keyword>
<accession>A0ABX1HEX2</accession>
<dbReference type="InterPro" id="IPR039424">
    <property type="entry name" value="SBP_5"/>
</dbReference>
<dbReference type="SUPFAM" id="SSF53850">
    <property type="entry name" value="Periplasmic binding protein-like II"/>
    <property type="match status" value="1"/>
</dbReference>